<comment type="caution">
    <text evidence="1">The sequence shown here is derived from an EMBL/GenBank/DDBJ whole genome shotgun (WGS) entry which is preliminary data.</text>
</comment>
<proteinExistence type="predicted"/>
<reference evidence="1 2" key="1">
    <citation type="submission" date="2018-10" db="EMBL/GenBank/DDBJ databases">
        <title>Genomic Encyclopedia of Archaeal and Bacterial Type Strains, Phase II (KMG-II): from individual species to whole genera.</title>
        <authorList>
            <person name="Goeker M."/>
        </authorList>
    </citation>
    <scope>NUCLEOTIDE SEQUENCE [LARGE SCALE GENOMIC DNA]</scope>
    <source>
        <strain evidence="1 2">DSM 43383</strain>
    </source>
</reference>
<organism evidence="1 2">
    <name type="scientific">Actinomadura pelletieri DSM 43383</name>
    <dbReference type="NCBI Taxonomy" id="1120940"/>
    <lineage>
        <taxon>Bacteria</taxon>
        <taxon>Bacillati</taxon>
        <taxon>Actinomycetota</taxon>
        <taxon>Actinomycetes</taxon>
        <taxon>Streptosporangiales</taxon>
        <taxon>Thermomonosporaceae</taxon>
        <taxon>Actinomadura</taxon>
    </lineage>
</organism>
<dbReference type="Pfam" id="PF19562">
    <property type="entry name" value="DUF6084"/>
    <property type="match status" value="1"/>
</dbReference>
<name>A0A495QJE1_9ACTN</name>
<protein>
    <submittedName>
        <fullName evidence="1">Uncharacterized protein</fullName>
    </submittedName>
</protein>
<dbReference type="Proteomes" id="UP000274601">
    <property type="component" value="Unassembled WGS sequence"/>
</dbReference>
<gene>
    <name evidence="1" type="ORF">BZB76_4973</name>
</gene>
<dbReference type="AlphaFoldDB" id="A0A495QJE1"/>
<evidence type="ECO:0000313" key="1">
    <source>
        <dbReference type="EMBL" id="RKS72156.1"/>
    </source>
</evidence>
<dbReference type="InterPro" id="IPR045730">
    <property type="entry name" value="DUF6084"/>
</dbReference>
<evidence type="ECO:0000313" key="2">
    <source>
        <dbReference type="Proteomes" id="UP000274601"/>
    </source>
</evidence>
<keyword evidence="2" id="KW-1185">Reference proteome</keyword>
<sequence length="196" mass="20924">MAPENLSNPRLKGFVTVFRVGRAGQVRKVLIMNGPPELGVELVGFEAGTSTVAPILNLRVGLRRLDGGPVQCVLLTTFVTLAESGRAWARGGATVPTFRGGTEATLGLTCGHVDEGPSGDDGGVPLRLAFDGTVFYPGEDGNRHTGQAPWRHEMTALLPVSIWRDLLARCGRRAEMNVAGRIRPVARELDRGGSEK</sequence>
<accession>A0A495QJE1</accession>
<dbReference type="EMBL" id="RBWU01000005">
    <property type="protein sequence ID" value="RKS72156.1"/>
    <property type="molecule type" value="Genomic_DNA"/>
</dbReference>